<evidence type="ECO:0000256" key="2">
    <source>
        <dbReference type="ARBA" id="ARBA00023239"/>
    </source>
</evidence>
<comment type="similarity">
    <text evidence="1">Belongs to the UxaA family.</text>
</comment>
<dbReference type="EMBL" id="JBBKZV010000027">
    <property type="protein sequence ID" value="MEJ8825947.1"/>
    <property type="molecule type" value="Genomic_DNA"/>
</dbReference>
<evidence type="ECO:0000256" key="1">
    <source>
        <dbReference type="ARBA" id="ARBA00010986"/>
    </source>
</evidence>
<dbReference type="InterPro" id="IPR052172">
    <property type="entry name" value="UxaA_altronate/galactarate_dh"/>
</dbReference>
<dbReference type="Proteomes" id="UP001363010">
    <property type="component" value="Unassembled WGS sequence"/>
</dbReference>
<dbReference type="PANTHER" id="PTHR30536:SF5">
    <property type="entry name" value="ALTRONATE DEHYDRATASE"/>
    <property type="match status" value="1"/>
</dbReference>
<feature type="domain" description="D-galactarate/Altronate dehydratase second" evidence="3">
    <location>
        <begin position="7"/>
        <end position="149"/>
    </location>
</feature>
<keyword evidence="5" id="KW-0378">Hydrolase</keyword>
<name>A0ABU8W7B1_9BURK</name>
<keyword evidence="6" id="KW-1185">Reference proteome</keyword>
<accession>A0ABU8W7B1</accession>
<reference evidence="5 6" key="1">
    <citation type="submission" date="2024-03" db="EMBL/GenBank/DDBJ databases">
        <title>Novel species of the genus Variovorax.</title>
        <authorList>
            <person name="Liu Q."/>
            <person name="Xin Y.-H."/>
        </authorList>
    </citation>
    <scope>NUCLEOTIDE SEQUENCE [LARGE SCALE GENOMIC DNA]</scope>
    <source>
        <strain evidence="5 6">KACC 18501</strain>
    </source>
</reference>
<evidence type="ECO:0000313" key="5">
    <source>
        <dbReference type="EMBL" id="MEJ8825947.1"/>
    </source>
</evidence>
<dbReference type="PANTHER" id="PTHR30536">
    <property type="entry name" value="ALTRONATE/GALACTARATE DEHYDRATASE"/>
    <property type="match status" value="1"/>
</dbReference>
<keyword evidence="2" id="KW-0456">Lyase</keyword>
<evidence type="ECO:0000259" key="3">
    <source>
        <dbReference type="Pfam" id="PF04295"/>
    </source>
</evidence>
<dbReference type="Pfam" id="PF20629">
    <property type="entry name" value="GD_AH_C"/>
    <property type="match status" value="1"/>
</dbReference>
<evidence type="ECO:0000313" key="6">
    <source>
        <dbReference type="Proteomes" id="UP001363010"/>
    </source>
</evidence>
<feature type="domain" description="D-galactarate/Altronate dehydratase C-terminal" evidence="4">
    <location>
        <begin position="158"/>
        <end position="387"/>
    </location>
</feature>
<comment type="caution">
    <text evidence="5">The sequence shown here is derived from an EMBL/GenBank/DDBJ whole genome shotgun (WGS) entry which is preliminary data.</text>
</comment>
<dbReference type="InterPro" id="IPR048332">
    <property type="entry name" value="GD_AH_C"/>
</dbReference>
<protein>
    <submittedName>
        <fullName evidence="5">UxaA family hydrolase</fullName>
    </submittedName>
</protein>
<sequence>MNATFEGYLRPDGRVGTRNHIGVFVVGNCGATAARRVADHFTGKRLAAFPNVDGVLPFVHEIGCGMEATGEPMNLLRRTIAGTIRNPNIVGAVVIALGCERNNIRAFFEQEQLVPGPMLHMLVMQEIGGTANTIEAGIAAVQSMLPAANAHVRETVPVSQLVVGLQTAAADGDTAISANPALGAAIDLLVGQGGTAILSGTSELASAASSSMAPRAASAEVGAQLEQRIQWWKGYTAGRDTQMTRVSLVDTASMRRAGSTPVQAVYEYAHPVAQPGLVFMDAPAYAAVSATGQVAGGATMVCLTTGSGSGFGAAPVPTLKLASNSAVFARMEDDLDIDCGAVLAGDTSVAQMGQRIFERMLAHASGEPTKSEELGVGRDEFVPWPIGVLA</sequence>
<dbReference type="InterPro" id="IPR007392">
    <property type="entry name" value="GD_AH_second"/>
</dbReference>
<dbReference type="Pfam" id="PF04295">
    <property type="entry name" value="GD_AH_second"/>
    <property type="match status" value="1"/>
</dbReference>
<evidence type="ECO:0000259" key="4">
    <source>
        <dbReference type="Pfam" id="PF20629"/>
    </source>
</evidence>
<proteinExistence type="inferred from homology"/>
<gene>
    <name evidence="5" type="ORF">WKW80_28615</name>
</gene>
<dbReference type="RefSeq" id="WP_340366981.1">
    <property type="nucleotide sequence ID" value="NZ_JBBKZV010000027.1"/>
</dbReference>
<organism evidence="5 6">
    <name type="scientific">Variovorax humicola</name>
    <dbReference type="NCBI Taxonomy" id="1769758"/>
    <lineage>
        <taxon>Bacteria</taxon>
        <taxon>Pseudomonadati</taxon>
        <taxon>Pseudomonadota</taxon>
        <taxon>Betaproteobacteria</taxon>
        <taxon>Burkholderiales</taxon>
        <taxon>Comamonadaceae</taxon>
        <taxon>Variovorax</taxon>
    </lineage>
</organism>
<dbReference type="GO" id="GO:0016787">
    <property type="term" value="F:hydrolase activity"/>
    <property type="evidence" value="ECO:0007669"/>
    <property type="project" value="UniProtKB-KW"/>
</dbReference>